<dbReference type="AlphaFoldDB" id="A0A9D5RBN0"/>
<evidence type="ECO:0000313" key="2">
    <source>
        <dbReference type="EMBL" id="MBE5040198.1"/>
    </source>
</evidence>
<comment type="caution">
    <text evidence="2">The sequence shown here is derived from an EMBL/GenBank/DDBJ whole genome shotgun (WGS) entry which is preliminary data.</text>
</comment>
<sequence length="83" mass="9996">MKSHFAIYEQWPKSSECTKSSSHVKISAKHIWSECLELVEDYRHTSKNKELYEQRKQMKERVFAKAKEKYAMEYIFIKNFSAV</sequence>
<evidence type="ECO:0000313" key="3">
    <source>
        <dbReference type="Proteomes" id="UP000806542"/>
    </source>
</evidence>
<reference evidence="2" key="1">
    <citation type="submission" date="2020-10" db="EMBL/GenBank/DDBJ databases">
        <title>ChiBAC.</title>
        <authorList>
            <person name="Zenner C."/>
            <person name="Hitch T.C.A."/>
            <person name="Clavel T."/>
        </authorList>
    </citation>
    <scope>NUCLEOTIDE SEQUENCE</scope>
    <source>
        <strain evidence="2">DSM 107454</strain>
    </source>
</reference>
<proteinExistence type="predicted"/>
<name>A0A9D5RBN0_9FIRM</name>
<gene>
    <name evidence="2" type="ORF">INF28_06960</name>
</gene>
<dbReference type="Proteomes" id="UP000806542">
    <property type="component" value="Unassembled WGS sequence"/>
</dbReference>
<dbReference type="Pfam" id="PF13751">
    <property type="entry name" value="DDE_Tnp_1_6"/>
    <property type="match status" value="1"/>
</dbReference>
<protein>
    <submittedName>
        <fullName evidence="2">Transposase</fullName>
    </submittedName>
</protein>
<evidence type="ECO:0000259" key="1">
    <source>
        <dbReference type="Pfam" id="PF13751"/>
    </source>
</evidence>
<keyword evidence="3" id="KW-1185">Reference proteome</keyword>
<feature type="domain" description="Transposase DDE" evidence="1">
    <location>
        <begin position="12"/>
        <end position="74"/>
    </location>
</feature>
<dbReference type="EMBL" id="JADCKB010000012">
    <property type="protein sequence ID" value="MBE5040198.1"/>
    <property type="molecule type" value="Genomic_DNA"/>
</dbReference>
<organism evidence="2 3">
    <name type="scientific">Ructibacterium gallinarum</name>
    <dbReference type="NCBI Taxonomy" id="2779355"/>
    <lineage>
        <taxon>Bacteria</taxon>
        <taxon>Bacillati</taxon>
        <taxon>Bacillota</taxon>
        <taxon>Clostridia</taxon>
        <taxon>Eubacteriales</taxon>
        <taxon>Oscillospiraceae</taxon>
        <taxon>Ructibacterium</taxon>
    </lineage>
</organism>
<accession>A0A9D5RBN0</accession>
<dbReference type="InterPro" id="IPR025668">
    <property type="entry name" value="Tnp_DDE_dom"/>
</dbReference>